<dbReference type="GO" id="GO:0005576">
    <property type="term" value="C:extracellular region"/>
    <property type="evidence" value="ECO:0007669"/>
    <property type="project" value="TreeGrafter"/>
</dbReference>
<evidence type="ECO:0000259" key="2">
    <source>
        <dbReference type="PROSITE" id="PS51910"/>
    </source>
</evidence>
<dbReference type="InterPro" id="IPR029070">
    <property type="entry name" value="Chitinase_insertion_sf"/>
</dbReference>
<dbReference type="SMART" id="SM00636">
    <property type="entry name" value="Glyco_18"/>
    <property type="match status" value="1"/>
</dbReference>
<proteinExistence type="predicted"/>
<dbReference type="eggNOG" id="KOG2806">
    <property type="taxonomic scope" value="Eukaryota"/>
</dbReference>
<dbReference type="InterPro" id="IPR001223">
    <property type="entry name" value="Glyco_hydro18_cat"/>
</dbReference>
<dbReference type="Pfam" id="PF00704">
    <property type="entry name" value="Glyco_hydro_18"/>
    <property type="match status" value="2"/>
</dbReference>
<feature type="domain" description="GH18" evidence="2">
    <location>
        <begin position="376"/>
        <end position="729"/>
    </location>
</feature>
<dbReference type="STRING" id="135651.G0P4E8"/>
<dbReference type="PANTHER" id="PTHR11177">
    <property type="entry name" value="CHITINASE"/>
    <property type="match status" value="1"/>
</dbReference>
<feature type="domain" description="GH18" evidence="2">
    <location>
        <begin position="745"/>
        <end position="1071"/>
    </location>
</feature>
<dbReference type="Proteomes" id="UP000008068">
    <property type="component" value="Unassembled WGS sequence"/>
</dbReference>
<feature type="chain" id="PRO_5003406356" description="GH18 domain-containing protein" evidence="1">
    <location>
        <begin position="19"/>
        <end position="1071"/>
    </location>
</feature>
<dbReference type="Gene3D" id="3.10.50.10">
    <property type="match status" value="2"/>
</dbReference>
<dbReference type="PANTHER" id="PTHR11177:SF401">
    <property type="entry name" value="CHITINASE-LIKE PROTEIN C25A8.4"/>
    <property type="match status" value="1"/>
</dbReference>
<dbReference type="FunCoup" id="G0P4E8">
    <property type="interactions" value="1"/>
</dbReference>
<dbReference type="EMBL" id="GL380061">
    <property type="protein sequence ID" value="EGT44673.1"/>
    <property type="molecule type" value="Genomic_DNA"/>
</dbReference>
<dbReference type="OMA" id="YERMMTL"/>
<protein>
    <recommendedName>
        <fullName evidence="2">GH18 domain-containing protein</fullName>
    </recommendedName>
</protein>
<dbReference type="PROSITE" id="PS51910">
    <property type="entry name" value="GH18_2"/>
    <property type="match status" value="2"/>
</dbReference>
<dbReference type="OrthoDB" id="73875at2759"/>
<dbReference type="AlphaFoldDB" id="G0P4E8"/>
<dbReference type="GO" id="GO:0005975">
    <property type="term" value="P:carbohydrate metabolic process"/>
    <property type="evidence" value="ECO:0007669"/>
    <property type="project" value="InterPro"/>
</dbReference>
<keyword evidence="1" id="KW-0732">Signal</keyword>
<dbReference type="InParanoid" id="G0P4E8"/>
<dbReference type="Gene3D" id="3.20.20.80">
    <property type="entry name" value="Glycosidases"/>
    <property type="match status" value="3"/>
</dbReference>
<name>G0P4E8_CAEBE</name>
<dbReference type="GO" id="GO:0006032">
    <property type="term" value="P:chitin catabolic process"/>
    <property type="evidence" value="ECO:0007669"/>
    <property type="project" value="TreeGrafter"/>
</dbReference>
<keyword evidence="4" id="KW-1185">Reference proteome</keyword>
<dbReference type="GO" id="GO:0008061">
    <property type="term" value="F:chitin binding"/>
    <property type="evidence" value="ECO:0007669"/>
    <property type="project" value="InterPro"/>
</dbReference>
<feature type="signal peptide" evidence="1">
    <location>
        <begin position="1"/>
        <end position="18"/>
    </location>
</feature>
<dbReference type="InterPro" id="IPR011583">
    <property type="entry name" value="Chitinase_II/V-like_cat"/>
</dbReference>
<dbReference type="InterPro" id="IPR017853">
    <property type="entry name" value="GH"/>
</dbReference>
<gene>
    <name evidence="3" type="ORF">CAEBREN_16537</name>
</gene>
<accession>G0P4E8</accession>
<sequence length="1071" mass="120888">MGTKTLLSLLLLVVGGYGELNEENRPVHYCFVNPPAKTILPENILDNITTCTHFVYGRVPIDRDNGYPQYSDTDIGNGHSGDNIRTFIRWKSQHPNAKFLLGIKRTKQFEDAWIAEKVAEGLKGYLCRSYLKRYLDGFFVTFDGIHLEYRASTAFLTELSKNTTLKNTFGITGRRVFAYDATKRLREINNLVEYIYLDMGVLPSNQRAMLVSFTNPLFPGAGIPFEETIKGTVDELSEEGILPSRLVVGLTAGGWKFDIKEEQDPLRVSHGDPADRPGRQVSYQEACKARGAVIYERHTMNEMTLYRQTWMSVNLPTMEAMGQKIKWILSQKFAGIGVMDAQSDDPEGKCGTDPLPAHRLTQQLIRNTIPSNPAKCTRLCYLDPEHVEETFPMDHLKSDYCSHIVVHYYDLDLKSNVVVADKAEELVKKIDTWREKIIDDSPTLILSLGSKQTSGVWQFLLGNDFRRKEIAEKLVKSLNSTSADGLEISWTLEPMASEFDKKNLKALIDDIKVADNTVDIVVAATHQSSYSDFYDYEHLNQTASLVVLHSHRLHTNSLAYTGHHSPLRATASMKDPKMTWESLLNHWTDKKFPRSKIVLSLTASPLTMTSITDMRSSAATPFGQPAIVNFMRATKNDIHSQQEICESLETGSGITHWVDQAEVPYLRRHDQMVAYENIQSSHIKAVWASMEGVGGLALHNVHQDDPHAVCNNKTAFPLLDALSRAQVCQRCLKQHDFKKCAQHDFVVSCRFELKKNTPLFKTDVVPYERCTEVVVDQAKLGLGGNITFKDAQQEQVLKNLTDMRPKMLKCGLVLSLSCGDSEHHLNYILGDNMTSAINNVWNLMDKYKFSGVQLDCEKVIRRGNHIFFNTFVRKLAQKFANTKASNGCNRTLSARFSPFTRFPSTYYSISLLNRLSHVSIRMSETKNQVDLPFFHNHSNPTYPSSERFVKLWKSVGVKPEKLVLEMSPFGWQETNKPGEKKTMYQGQTCVTVGNRAQFKHDYVALTGSTSHSNGTIHMPMVEDFLYKIGYVQREQLGGIALNSVNGDDYTGICGLGSFPILKSVYNSNKCA</sequence>
<evidence type="ECO:0000313" key="3">
    <source>
        <dbReference type="EMBL" id="EGT44673.1"/>
    </source>
</evidence>
<reference evidence="4" key="1">
    <citation type="submission" date="2011-07" db="EMBL/GenBank/DDBJ databases">
        <authorList>
            <consortium name="Caenorhabditis brenneri Sequencing and Analysis Consortium"/>
            <person name="Wilson R.K."/>
        </authorList>
    </citation>
    <scope>NUCLEOTIDE SEQUENCE [LARGE SCALE GENOMIC DNA]</scope>
    <source>
        <strain evidence="4">PB2801</strain>
    </source>
</reference>
<evidence type="ECO:0000256" key="1">
    <source>
        <dbReference type="SAM" id="SignalP"/>
    </source>
</evidence>
<dbReference type="SUPFAM" id="SSF51445">
    <property type="entry name" value="(Trans)glycosidases"/>
    <property type="match status" value="3"/>
</dbReference>
<evidence type="ECO:0000313" key="4">
    <source>
        <dbReference type="Proteomes" id="UP000008068"/>
    </source>
</evidence>
<dbReference type="GO" id="GO:0004568">
    <property type="term" value="F:chitinase activity"/>
    <property type="evidence" value="ECO:0007669"/>
    <property type="project" value="TreeGrafter"/>
</dbReference>
<dbReference type="InterPro" id="IPR050314">
    <property type="entry name" value="Glycosyl_Hydrlase_18"/>
</dbReference>
<dbReference type="HOGENOM" id="CLU_288240_0_0_1"/>
<organism evidence="4">
    <name type="scientific">Caenorhabditis brenneri</name>
    <name type="common">Nematode worm</name>
    <dbReference type="NCBI Taxonomy" id="135651"/>
    <lineage>
        <taxon>Eukaryota</taxon>
        <taxon>Metazoa</taxon>
        <taxon>Ecdysozoa</taxon>
        <taxon>Nematoda</taxon>
        <taxon>Chromadorea</taxon>
        <taxon>Rhabditida</taxon>
        <taxon>Rhabditina</taxon>
        <taxon>Rhabditomorpha</taxon>
        <taxon>Rhabditoidea</taxon>
        <taxon>Rhabditidae</taxon>
        <taxon>Peloderinae</taxon>
        <taxon>Caenorhabditis</taxon>
    </lineage>
</organism>